<accession>A0ABP0E9V9</accession>
<evidence type="ECO:0000256" key="4">
    <source>
        <dbReference type="ARBA" id="ARBA00022552"/>
    </source>
</evidence>
<dbReference type="PANTHER" id="PTHR23183">
    <property type="entry name" value="NOP14"/>
    <property type="match status" value="1"/>
</dbReference>
<dbReference type="Pfam" id="PF04147">
    <property type="entry name" value="Nop14"/>
    <property type="match status" value="1"/>
</dbReference>
<evidence type="ECO:0000256" key="1">
    <source>
        <dbReference type="ARBA" id="ARBA00004604"/>
    </source>
</evidence>
<feature type="compositionally biased region" description="Basic and acidic residues" evidence="7">
    <location>
        <begin position="115"/>
        <end position="144"/>
    </location>
</feature>
<keyword evidence="4" id="KW-0698">rRNA processing</keyword>
<dbReference type="EMBL" id="OZ004254">
    <property type="protein sequence ID" value="CAK7897716.1"/>
    <property type="molecule type" value="Genomic_DNA"/>
</dbReference>
<dbReference type="InterPro" id="IPR007276">
    <property type="entry name" value="Nop14"/>
</dbReference>
<name>A0ABP0E9V9_9ASCO</name>
<feature type="compositionally biased region" description="Polar residues" evidence="7">
    <location>
        <begin position="369"/>
        <end position="384"/>
    </location>
</feature>
<dbReference type="PANTHER" id="PTHR23183:SF0">
    <property type="entry name" value="NUCLEOLAR PROTEIN 14"/>
    <property type="match status" value="1"/>
</dbReference>
<evidence type="ECO:0000313" key="9">
    <source>
        <dbReference type="Proteomes" id="UP001497600"/>
    </source>
</evidence>
<comment type="subcellular location">
    <subcellularLocation>
        <location evidence="1">Nucleus</location>
        <location evidence="1">Nucleolus</location>
    </subcellularLocation>
</comment>
<keyword evidence="5" id="KW-0539">Nucleus</keyword>
<reference evidence="8 9" key="1">
    <citation type="submission" date="2024-01" db="EMBL/GenBank/DDBJ databases">
        <authorList>
            <consortium name="Genoscope - CEA"/>
            <person name="William W."/>
        </authorList>
    </citation>
    <scope>NUCLEOTIDE SEQUENCE [LARGE SCALE GENOMIC DNA]</scope>
    <source>
        <strain evidence="8 9">29B2s-10</strain>
    </source>
</reference>
<feature type="compositionally biased region" description="Acidic residues" evidence="7">
    <location>
        <begin position="151"/>
        <end position="164"/>
    </location>
</feature>
<evidence type="ECO:0000313" key="8">
    <source>
        <dbReference type="EMBL" id="CAK7897716.1"/>
    </source>
</evidence>
<organism evidence="8 9">
    <name type="scientific">[Candida] anglica</name>
    <dbReference type="NCBI Taxonomy" id="148631"/>
    <lineage>
        <taxon>Eukaryota</taxon>
        <taxon>Fungi</taxon>
        <taxon>Dikarya</taxon>
        <taxon>Ascomycota</taxon>
        <taxon>Saccharomycotina</taxon>
        <taxon>Pichiomycetes</taxon>
        <taxon>Debaryomycetaceae</taxon>
        <taxon>Kurtzmaniella</taxon>
    </lineage>
</organism>
<feature type="compositionally biased region" description="Acidic residues" evidence="7">
    <location>
        <begin position="343"/>
        <end position="368"/>
    </location>
</feature>
<sequence>MAGSQLKQLKAVLKTNGFTGQSNVKKTNKKGRTSTEIKRDDKKEILSGIRQQFNKFDTKTNRTKRDVTIIQGGKFVKAGSAQHNKATQSRTMAEQSLRVEYNAKKARNGRTGGVVDRRFGESNKNMTSEEKMLERFTKERERQSKKNIFSLDDDDEENDEDDDGFVLTHYGKSLALEDDGKDGKKRGFESDEDEELMPNSVDEQPNRKKSKAEVMKEVMAKSKFYKQQRQQEHQKALDDIMDLDEDFDDVMQDLNSTQVKLPKKQFSTKKPEEIEYDNKVRELTYDRRSVPADRTKTEEELAKEHEEKMKKLETDRLNRMNGLDESRATEGDDLDDDFWRGSDDEEGENVEGSGSEEENSSGSEDEETSATSGRPSSRKQISVSMPSTYEEFATSLETVEPKKQSAYVDKIIEVYQPRLASGNKEKMGVFIGILFEHVLKLSDEQNEEHKIIIESFVKKLKKLAEKYNEPLVATIREKILEIQERIISNEVQVSDLVFYTLVGYLFSTSDHYHLVVTPTLILMNETLTNIQYNKDITFEQVCQGIFISDVLINYTNFSKRFIPEVVNALERFLLALVPEPLSIVSKEELTTEVVNTKVNLSKSSSKSKPVSNDDKISLHIMKKPSVTNEDKLRLTHRLLVVLDKFSDIWKEHNSLPEILAPFKIILKHLVKYYGTQLPKLAQLLNKIVKLEENAIKDRKPLTLQHHKALAIATFAPKFEENFNPDKKSYDVNRERQEIGKMKAQLKKEKKSAIKDIRKETRFVAREQIQEKKTMYDAYHKKMANIVNSISTIEGAEKNQYEKEKQQRKKR</sequence>
<evidence type="ECO:0000256" key="7">
    <source>
        <dbReference type="SAM" id="MobiDB-lite"/>
    </source>
</evidence>
<protein>
    <submittedName>
        <fullName evidence="8">Nucleolar complex protein 14</fullName>
    </submittedName>
</protein>
<evidence type="ECO:0000256" key="5">
    <source>
        <dbReference type="ARBA" id="ARBA00023242"/>
    </source>
</evidence>
<evidence type="ECO:0000256" key="3">
    <source>
        <dbReference type="ARBA" id="ARBA00022517"/>
    </source>
</evidence>
<feature type="region of interest" description="Disordered" evidence="7">
    <location>
        <begin position="108"/>
        <end position="210"/>
    </location>
</feature>
<feature type="region of interest" description="Disordered" evidence="7">
    <location>
        <begin position="19"/>
        <end position="38"/>
    </location>
</feature>
<evidence type="ECO:0000256" key="2">
    <source>
        <dbReference type="ARBA" id="ARBA00007466"/>
    </source>
</evidence>
<comment type="similarity">
    <text evidence="2">Belongs to the NOP14 family.</text>
</comment>
<keyword evidence="3" id="KW-0690">Ribosome biogenesis</keyword>
<dbReference type="Proteomes" id="UP001497600">
    <property type="component" value="Chromosome B"/>
</dbReference>
<proteinExistence type="inferred from homology"/>
<feature type="compositionally biased region" description="Basic and acidic residues" evidence="7">
    <location>
        <begin position="282"/>
        <end position="330"/>
    </location>
</feature>
<gene>
    <name evidence="8" type="primary">NOP14</name>
    <name evidence="8" type="ORF">CAAN4_B11034</name>
</gene>
<comment type="function">
    <text evidence="6">Involved in nucleolar processing of pre-18S ribosomal RNA. Has a role in the nuclear export of 40S pre-ribosomal subunit to the cytoplasm.</text>
</comment>
<feature type="region of interest" description="Disordered" evidence="7">
    <location>
        <begin position="282"/>
        <end position="384"/>
    </location>
</feature>
<evidence type="ECO:0000256" key="6">
    <source>
        <dbReference type="ARBA" id="ARBA00024695"/>
    </source>
</evidence>
<keyword evidence="9" id="KW-1185">Reference proteome</keyword>